<dbReference type="Proteomes" id="UP000599437">
    <property type="component" value="Unassembled WGS sequence"/>
</dbReference>
<comment type="caution">
    <text evidence="1">The sequence shown here is derived from an EMBL/GenBank/DDBJ whole genome shotgun (WGS) entry which is preliminary data.</text>
</comment>
<protein>
    <submittedName>
        <fullName evidence="1">Uncharacterized protein</fullName>
    </submittedName>
</protein>
<evidence type="ECO:0000313" key="2">
    <source>
        <dbReference type="Proteomes" id="UP000599437"/>
    </source>
</evidence>
<dbReference type="EMBL" id="BMVO01000003">
    <property type="protein sequence ID" value="GHA94469.1"/>
    <property type="molecule type" value="Genomic_DNA"/>
</dbReference>
<keyword evidence="2" id="KW-1185">Reference proteome</keyword>
<accession>A0ABQ3DP47</accession>
<reference evidence="2" key="1">
    <citation type="journal article" date="2019" name="Int. J. Syst. Evol. Microbiol.">
        <title>The Global Catalogue of Microorganisms (GCM) 10K type strain sequencing project: providing services to taxonomists for standard genome sequencing and annotation.</title>
        <authorList>
            <consortium name="The Broad Institute Genomics Platform"/>
            <consortium name="The Broad Institute Genome Sequencing Center for Infectious Disease"/>
            <person name="Wu L."/>
            <person name="Ma J."/>
        </authorList>
    </citation>
    <scope>NUCLEOTIDE SEQUENCE [LARGE SCALE GENOMIC DNA]</scope>
    <source>
        <strain evidence="2">JCM 4737</strain>
    </source>
</reference>
<gene>
    <name evidence="1" type="ORF">GCM10010346_16540</name>
</gene>
<proteinExistence type="predicted"/>
<dbReference type="RefSeq" id="WP_189714897.1">
    <property type="nucleotide sequence ID" value="NZ_BMVO01000003.1"/>
</dbReference>
<evidence type="ECO:0000313" key="1">
    <source>
        <dbReference type="EMBL" id="GHA94469.1"/>
    </source>
</evidence>
<sequence length="191" mass="21026">MDYRETTVTVYGTTHTVRTERTGTVRQMETAHTRAVRATLEELHAAGKDQALAAAKATARKADAKARNHNSGPDLIAAQDAHRAVKRIEKRKFEAPSFPNFKAMTRPHPPVKFDLDPTDTLFADCHEFIDPNATVEPPAVEEPRPPMGAKNFLASLLASVQPPAPVEEPAAEEPMDLEEFLNDFFAPTTTP</sequence>
<name>A0ABQ3DP47_9ACTN</name>
<organism evidence="1 2">
    <name type="scientific">Streptomyces chryseus</name>
    <dbReference type="NCBI Taxonomy" id="68186"/>
    <lineage>
        <taxon>Bacteria</taxon>
        <taxon>Bacillati</taxon>
        <taxon>Actinomycetota</taxon>
        <taxon>Actinomycetes</taxon>
        <taxon>Kitasatosporales</taxon>
        <taxon>Streptomycetaceae</taxon>
        <taxon>Streptomyces</taxon>
    </lineage>
</organism>